<evidence type="ECO:0000256" key="1">
    <source>
        <dbReference type="SAM" id="MobiDB-lite"/>
    </source>
</evidence>
<reference evidence="3" key="1">
    <citation type="journal article" date="2014" name="Proc. Natl. Acad. Sci. U.S.A.">
        <title>Extensive sampling of basidiomycete genomes demonstrates inadequacy of the white-rot/brown-rot paradigm for wood decay fungi.</title>
        <authorList>
            <person name="Riley R."/>
            <person name="Salamov A.A."/>
            <person name="Brown D.W."/>
            <person name="Nagy L.G."/>
            <person name="Floudas D."/>
            <person name="Held B.W."/>
            <person name="Levasseur A."/>
            <person name="Lombard V."/>
            <person name="Morin E."/>
            <person name="Otillar R."/>
            <person name="Lindquist E.A."/>
            <person name="Sun H."/>
            <person name="LaButti K.M."/>
            <person name="Schmutz J."/>
            <person name="Jabbour D."/>
            <person name="Luo H."/>
            <person name="Baker S.E."/>
            <person name="Pisabarro A.G."/>
            <person name="Walton J.D."/>
            <person name="Blanchette R.A."/>
            <person name="Henrissat B."/>
            <person name="Martin F."/>
            <person name="Cullen D."/>
            <person name="Hibbett D.S."/>
            <person name="Grigoriev I.V."/>
        </authorList>
    </citation>
    <scope>NUCLEOTIDE SEQUENCE [LARGE SCALE GENOMIC DNA]</scope>
    <source>
        <strain evidence="3">FD-172 SS1</strain>
    </source>
</reference>
<dbReference type="EMBL" id="KL198016">
    <property type="protein sequence ID" value="KDQ21854.1"/>
    <property type="molecule type" value="Genomic_DNA"/>
</dbReference>
<organism evidence="2 3">
    <name type="scientific">Botryobasidium botryosum (strain FD-172 SS1)</name>
    <dbReference type="NCBI Taxonomy" id="930990"/>
    <lineage>
        <taxon>Eukaryota</taxon>
        <taxon>Fungi</taxon>
        <taxon>Dikarya</taxon>
        <taxon>Basidiomycota</taxon>
        <taxon>Agaricomycotina</taxon>
        <taxon>Agaricomycetes</taxon>
        <taxon>Cantharellales</taxon>
        <taxon>Botryobasidiaceae</taxon>
        <taxon>Botryobasidium</taxon>
    </lineage>
</organism>
<feature type="compositionally biased region" description="Low complexity" evidence="1">
    <location>
        <begin position="165"/>
        <end position="174"/>
    </location>
</feature>
<gene>
    <name evidence="2" type="ORF">BOTBODRAFT_26257</name>
</gene>
<sequence>MHDEALVNVAYSLCNPGKDTPDGTRLTHLLRLNVTRPNPHAISSVDTPPVTDIDYSSAAFDTEGSDFEIVSERDAISEADELESRGLDGSGDGEIINIHPDTGGESDAESVSSAGRAGMDSSIEGLENRTRLLSIDYQGNGSGVGHRSRLATRARTSMLPRRAFRAASSPSPIRRFPPPRTEPAFPRARPPTQEPSLAFWTFVFS</sequence>
<accession>A0A067N207</accession>
<dbReference type="Proteomes" id="UP000027195">
    <property type="component" value="Unassembled WGS sequence"/>
</dbReference>
<dbReference type="OrthoDB" id="3144405at2759"/>
<protein>
    <submittedName>
        <fullName evidence="2">Uncharacterized protein</fullName>
    </submittedName>
</protein>
<dbReference type="HOGENOM" id="CLU_1337316_0_0_1"/>
<name>A0A067N207_BOTB1</name>
<feature type="region of interest" description="Disordered" evidence="1">
    <location>
        <begin position="164"/>
        <end position="192"/>
    </location>
</feature>
<keyword evidence="3" id="KW-1185">Reference proteome</keyword>
<proteinExistence type="predicted"/>
<feature type="region of interest" description="Disordered" evidence="1">
    <location>
        <begin position="99"/>
        <end position="119"/>
    </location>
</feature>
<dbReference type="AlphaFoldDB" id="A0A067N207"/>
<evidence type="ECO:0000313" key="2">
    <source>
        <dbReference type="EMBL" id="KDQ21854.1"/>
    </source>
</evidence>
<evidence type="ECO:0000313" key="3">
    <source>
        <dbReference type="Proteomes" id="UP000027195"/>
    </source>
</evidence>
<dbReference type="InParanoid" id="A0A067N207"/>